<keyword evidence="8" id="KW-0547">Nucleotide-binding</keyword>
<dbReference type="eggNOG" id="arCOG01952">
    <property type="taxonomic scope" value="Archaea"/>
</dbReference>
<dbReference type="GO" id="GO:0000049">
    <property type="term" value="F:tRNA binding"/>
    <property type="evidence" value="ECO:0007669"/>
    <property type="project" value="TreeGrafter"/>
</dbReference>
<dbReference type="InterPro" id="IPR006070">
    <property type="entry name" value="Sua5-like_dom"/>
</dbReference>
<comment type="catalytic activity">
    <reaction evidence="11">
        <text>L-threonine + hydrogencarbonate + ATP = L-threonylcarbamoyladenylate + diphosphate + H2O</text>
        <dbReference type="Rhea" id="RHEA:36407"/>
        <dbReference type="ChEBI" id="CHEBI:15377"/>
        <dbReference type="ChEBI" id="CHEBI:17544"/>
        <dbReference type="ChEBI" id="CHEBI:30616"/>
        <dbReference type="ChEBI" id="CHEBI:33019"/>
        <dbReference type="ChEBI" id="CHEBI:57926"/>
        <dbReference type="ChEBI" id="CHEBI:73682"/>
        <dbReference type="EC" id="2.7.7.87"/>
    </reaction>
</comment>
<dbReference type="EC" id="2.7.7.87" evidence="3"/>
<dbReference type="GO" id="GO:0005524">
    <property type="term" value="F:ATP binding"/>
    <property type="evidence" value="ECO:0007669"/>
    <property type="project" value="UniProtKB-KW"/>
</dbReference>
<evidence type="ECO:0000256" key="5">
    <source>
        <dbReference type="ARBA" id="ARBA00022679"/>
    </source>
</evidence>
<dbReference type="PANTHER" id="PTHR17490">
    <property type="entry name" value="SUA5"/>
    <property type="match status" value="1"/>
</dbReference>
<evidence type="ECO:0000256" key="3">
    <source>
        <dbReference type="ARBA" id="ARBA00012584"/>
    </source>
</evidence>
<dbReference type="SUPFAM" id="SSF55821">
    <property type="entry name" value="YrdC/RibB"/>
    <property type="match status" value="1"/>
</dbReference>
<sequence>MTADADALERAAAAIRAGKLVVYPTETVYGLGADALDANAVGRVFEVKGRERSKPISFAVPTFETAVEEGYVRASEREQAFGAAFLPGPVTLLCERTAAVPDVLTAGRDRVGVRVPDCETALALLERAERPITATSANVSGEPSARRVDEIGDQVLESAVVLEAEPSEFEATSESTVVDVSAGTIHRRGALADEIEAWLEDH</sequence>
<evidence type="ECO:0000259" key="12">
    <source>
        <dbReference type="PROSITE" id="PS51163"/>
    </source>
</evidence>
<dbReference type="NCBIfam" id="TIGR00057">
    <property type="entry name" value="L-threonylcarbamoyladenylate synthase"/>
    <property type="match status" value="1"/>
</dbReference>
<dbReference type="GO" id="GO:0005737">
    <property type="term" value="C:cytoplasm"/>
    <property type="evidence" value="ECO:0007669"/>
    <property type="project" value="UniProtKB-SubCell"/>
</dbReference>
<keyword evidence="9" id="KW-0067">ATP-binding</keyword>
<keyword evidence="6" id="KW-0819">tRNA processing</keyword>
<feature type="domain" description="YrdC-like" evidence="12">
    <location>
        <begin position="5"/>
        <end position="191"/>
    </location>
</feature>
<dbReference type="Proteomes" id="UP000011599">
    <property type="component" value="Unassembled WGS sequence"/>
</dbReference>
<dbReference type="PATRIC" id="fig|1114856.3.peg.4619"/>
<organism evidence="13 14">
    <name type="scientific">Natronorubrum tibetense GA33</name>
    <dbReference type="NCBI Taxonomy" id="1114856"/>
    <lineage>
        <taxon>Archaea</taxon>
        <taxon>Methanobacteriati</taxon>
        <taxon>Methanobacteriota</taxon>
        <taxon>Stenosarchaea group</taxon>
        <taxon>Halobacteria</taxon>
        <taxon>Halobacteriales</taxon>
        <taxon>Natrialbaceae</taxon>
        <taxon>Natronorubrum</taxon>
    </lineage>
</organism>
<dbReference type="GO" id="GO:0006450">
    <property type="term" value="P:regulation of translational fidelity"/>
    <property type="evidence" value="ECO:0007669"/>
    <property type="project" value="TreeGrafter"/>
</dbReference>
<dbReference type="RefSeq" id="WP_006092772.1">
    <property type="nucleotide sequence ID" value="NZ_AOHW01000053.1"/>
</dbReference>
<keyword evidence="7" id="KW-0548">Nucleotidyltransferase</keyword>
<comment type="caution">
    <text evidence="13">The sequence shown here is derived from an EMBL/GenBank/DDBJ whole genome shotgun (WGS) entry which is preliminary data.</text>
</comment>
<proteinExistence type="inferred from homology"/>
<evidence type="ECO:0000256" key="9">
    <source>
        <dbReference type="ARBA" id="ARBA00022840"/>
    </source>
</evidence>
<evidence type="ECO:0000313" key="14">
    <source>
        <dbReference type="Proteomes" id="UP000011599"/>
    </source>
</evidence>
<evidence type="ECO:0000256" key="8">
    <source>
        <dbReference type="ARBA" id="ARBA00022741"/>
    </source>
</evidence>
<keyword evidence="5" id="KW-0808">Transferase</keyword>
<gene>
    <name evidence="13" type="ORF">C496_22349</name>
</gene>
<keyword evidence="14" id="KW-1185">Reference proteome</keyword>
<dbReference type="InterPro" id="IPR017945">
    <property type="entry name" value="DHBP_synth_RibB-like_a/b_dom"/>
</dbReference>
<dbReference type="GO" id="GO:0061710">
    <property type="term" value="F:L-threonylcarbamoyladenylate synthase"/>
    <property type="evidence" value="ECO:0007669"/>
    <property type="project" value="UniProtKB-EC"/>
</dbReference>
<dbReference type="GO" id="GO:0003725">
    <property type="term" value="F:double-stranded RNA binding"/>
    <property type="evidence" value="ECO:0007669"/>
    <property type="project" value="InterPro"/>
</dbReference>
<accession>L9VG21</accession>
<name>L9VG21_9EURY</name>
<dbReference type="Pfam" id="PF01300">
    <property type="entry name" value="Sua5_yciO_yrdC"/>
    <property type="match status" value="1"/>
</dbReference>
<protein>
    <recommendedName>
        <fullName evidence="10">L-threonylcarbamoyladenylate synthase</fullName>
        <ecNumber evidence="3">2.7.7.87</ecNumber>
    </recommendedName>
    <alternativeName>
        <fullName evidence="10">L-threonylcarbamoyladenylate synthase</fullName>
    </alternativeName>
</protein>
<evidence type="ECO:0000256" key="7">
    <source>
        <dbReference type="ARBA" id="ARBA00022695"/>
    </source>
</evidence>
<evidence type="ECO:0000256" key="1">
    <source>
        <dbReference type="ARBA" id="ARBA00004496"/>
    </source>
</evidence>
<dbReference type="EMBL" id="AOHW01000053">
    <property type="protein sequence ID" value="ELY35917.1"/>
    <property type="molecule type" value="Genomic_DNA"/>
</dbReference>
<comment type="subcellular location">
    <subcellularLocation>
        <location evidence="1">Cytoplasm</location>
    </subcellularLocation>
</comment>
<evidence type="ECO:0000313" key="13">
    <source>
        <dbReference type="EMBL" id="ELY35917.1"/>
    </source>
</evidence>
<evidence type="ECO:0000256" key="10">
    <source>
        <dbReference type="ARBA" id="ARBA00029774"/>
    </source>
</evidence>
<evidence type="ECO:0000256" key="6">
    <source>
        <dbReference type="ARBA" id="ARBA00022694"/>
    </source>
</evidence>
<dbReference type="InterPro" id="IPR050156">
    <property type="entry name" value="TC-AMP_synthase_SUA5"/>
</dbReference>
<comment type="similarity">
    <text evidence="2">Belongs to the SUA5 family.</text>
</comment>
<dbReference type="Gene3D" id="3.90.870.10">
    <property type="entry name" value="DHBP synthase"/>
    <property type="match status" value="1"/>
</dbReference>
<reference evidence="13 14" key="1">
    <citation type="journal article" date="2014" name="PLoS Genet.">
        <title>Phylogenetically driven sequencing of extremely halophilic archaea reveals strategies for static and dynamic osmo-response.</title>
        <authorList>
            <person name="Becker E.A."/>
            <person name="Seitzer P.M."/>
            <person name="Tritt A."/>
            <person name="Larsen D."/>
            <person name="Krusor M."/>
            <person name="Yao A.I."/>
            <person name="Wu D."/>
            <person name="Madern D."/>
            <person name="Eisen J.A."/>
            <person name="Darling A.E."/>
            <person name="Facciotti M.T."/>
        </authorList>
    </citation>
    <scope>NUCLEOTIDE SEQUENCE [LARGE SCALE GENOMIC DNA]</scope>
    <source>
        <strain evidence="13 14">GA33</strain>
    </source>
</reference>
<keyword evidence="4" id="KW-0963">Cytoplasm</keyword>
<dbReference type="PROSITE" id="PS51163">
    <property type="entry name" value="YRDC"/>
    <property type="match status" value="1"/>
</dbReference>
<evidence type="ECO:0000256" key="2">
    <source>
        <dbReference type="ARBA" id="ARBA00007663"/>
    </source>
</evidence>
<dbReference type="STRING" id="1114856.GCA_000383975_01535"/>
<dbReference type="GO" id="GO:0008033">
    <property type="term" value="P:tRNA processing"/>
    <property type="evidence" value="ECO:0007669"/>
    <property type="project" value="UniProtKB-KW"/>
</dbReference>
<dbReference type="PANTHER" id="PTHR17490:SF16">
    <property type="entry name" value="THREONYLCARBAMOYL-AMP SYNTHASE"/>
    <property type="match status" value="1"/>
</dbReference>
<dbReference type="OrthoDB" id="39992at2157"/>
<evidence type="ECO:0000256" key="11">
    <source>
        <dbReference type="ARBA" id="ARBA00048366"/>
    </source>
</evidence>
<evidence type="ECO:0000256" key="4">
    <source>
        <dbReference type="ARBA" id="ARBA00022490"/>
    </source>
</evidence>
<dbReference type="AlphaFoldDB" id="L9VG21"/>